<dbReference type="GO" id="GO:0003735">
    <property type="term" value="F:structural constituent of ribosome"/>
    <property type="evidence" value="ECO:0007669"/>
    <property type="project" value="InterPro"/>
</dbReference>
<dbReference type="GO" id="GO:0006412">
    <property type="term" value="P:translation"/>
    <property type="evidence" value="ECO:0007669"/>
    <property type="project" value="InterPro"/>
</dbReference>
<dbReference type="PANTHER" id="PTHR11661">
    <property type="entry name" value="60S RIBOSOMAL PROTEIN L12"/>
    <property type="match status" value="1"/>
</dbReference>
<dbReference type="InterPro" id="IPR036796">
    <property type="entry name" value="Ribosomal_uL11_N_sf"/>
</dbReference>
<dbReference type="SUPFAM" id="SSF54747">
    <property type="entry name" value="Ribosomal L11/L12e N-terminal domain"/>
    <property type="match status" value="1"/>
</dbReference>
<name>A0A5C1H800_9APIC</name>
<dbReference type="Pfam" id="PF03946">
    <property type="entry name" value="Ribosomal_L11_N"/>
    <property type="match status" value="1"/>
</dbReference>
<evidence type="ECO:0000256" key="1">
    <source>
        <dbReference type="ARBA" id="ARBA00010537"/>
    </source>
</evidence>
<gene>
    <name evidence="5" type="primary">rpl11</name>
</gene>
<dbReference type="Gene3D" id="3.30.1550.10">
    <property type="entry name" value="Ribosomal protein L11/L12, N-terminal domain"/>
    <property type="match status" value="1"/>
</dbReference>
<evidence type="ECO:0000313" key="5">
    <source>
        <dbReference type="EMBL" id="QEM01619.1"/>
    </source>
</evidence>
<dbReference type="InterPro" id="IPR020784">
    <property type="entry name" value="Ribosomal_uL11_N"/>
</dbReference>
<dbReference type="HAMAP" id="MF_00736">
    <property type="entry name" value="Ribosomal_uL11"/>
    <property type="match status" value="1"/>
</dbReference>
<dbReference type="EMBL" id="MK573201">
    <property type="protein sequence ID" value="QEM01619.1"/>
    <property type="molecule type" value="Genomic_DNA"/>
</dbReference>
<sequence>MGKKLIYKIKLHLKGCKSQPSSILGSLLGPYGINIINFCKEFNSKTSLVKNLKIPIIIYIYSDKTYFLKIKTPTIYSLLLKEFSLESKNYLKKVQIFKIIFIKSIDFPLLNFYIIYKNIINIAYFLNIKYEL</sequence>
<dbReference type="GO" id="GO:0005762">
    <property type="term" value="C:mitochondrial large ribosomal subunit"/>
    <property type="evidence" value="ECO:0007669"/>
    <property type="project" value="TreeGrafter"/>
</dbReference>
<dbReference type="GO" id="GO:0070180">
    <property type="term" value="F:large ribosomal subunit rRNA binding"/>
    <property type="evidence" value="ECO:0007669"/>
    <property type="project" value="TreeGrafter"/>
</dbReference>
<dbReference type="AlphaFoldDB" id="A0A5C1H800"/>
<dbReference type="InterPro" id="IPR000911">
    <property type="entry name" value="Ribosomal_uL11"/>
</dbReference>
<feature type="domain" description="Large ribosomal subunit protein uL11 N-terminal" evidence="4">
    <location>
        <begin position="9"/>
        <end position="66"/>
    </location>
</feature>
<evidence type="ECO:0000256" key="3">
    <source>
        <dbReference type="ARBA" id="ARBA00023274"/>
    </source>
</evidence>
<evidence type="ECO:0000259" key="4">
    <source>
        <dbReference type="Pfam" id="PF03946"/>
    </source>
</evidence>
<reference evidence="5" key="1">
    <citation type="journal article" date="2019" name="Genome Biol. Evol.">
        <title>Nephromyces represents a diverse and novel lineage of the Apicomplexa that has retained apicoplasts.</title>
        <authorList>
            <person name="Munoz-Gomez S.A."/>
            <person name="Durnin K."/>
            <person name="Eme L."/>
            <person name="Paight C."/>
            <person name="Lane C.E."/>
            <person name="Saffo M.B."/>
            <person name="Slamovits C.H."/>
        </authorList>
    </citation>
    <scope>NUCLEOTIDE SEQUENCE</scope>
    <source>
        <strain evidence="5">448</strain>
    </source>
</reference>
<proteinExistence type="inferred from homology"/>
<evidence type="ECO:0000256" key="2">
    <source>
        <dbReference type="ARBA" id="ARBA00022980"/>
    </source>
</evidence>
<organism evidence="5">
    <name type="scientific">Nephromyces sp. ex Molgula occidentalis</name>
    <dbReference type="NCBI Taxonomy" id="2544991"/>
    <lineage>
        <taxon>Eukaryota</taxon>
        <taxon>Sar</taxon>
        <taxon>Alveolata</taxon>
        <taxon>Apicomplexa</taxon>
        <taxon>Aconoidasida</taxon>
        <taxon>Nephromycida</taxon>
        <taxon>Nephromyces</taxon>
    </lineage>
</organism>
<protein>
    <submittedName>
        <fullName evidence="5">50S ribosomal protein L11</fullName>
    </submittedName>
</protein>
<dbReference type="SMART" id="SM00649">
    <property type="entry name" value="RL11"/>
    <property type="match status" value="1"/>
</dbReference>
<dbReference type="PANTHER" id="PTHR11661:SF1">
    <property type="entry name" value="LARGE RIBOSOMAL SUBUNIT PROTEIN UL11M"/>
    <property type="match status" value="1"/>
</dbReference>
<accession>A0A5C1H800</accession>
<comment type="similarity">
    <text evidence="1">Belongs to the universal ribosomal protein uL11 family.</text>
</comment>
<keyword evidence="3" id="KW-0687">Ribonucleoprotein</keyword>
<keyword evidence="2 5" id="KW-0689">Ribosomal protein</keyword>